<name>A0A395W5R6_9FIRM</name>
<dbReference type="Pfam" id="PF07538">
    <property type="entry name" value="ChW"/>
    <property type="match status" value="1"/>
</dbReference>
<dbReference type="EMBL" id="QRYQ01000016">
    <property type="protein sequence ID" value="RGU90609.1"/>
    <property type="molecule type" value="Genomic_DNA"/>
</dbReference>
<proteinExistence type="predicted"/>
<accession>A0A395W5R6</accession>
<evidence type="ECO:0000313" key="1">
    <source>
        <dbReference type="EMBL" id="RGU90609.1"/>
    </source>
</evidence>
<dbReference type="RefSeq" id="WP_118325495.1">
    <property type="nucleotide sequence ID" value="NZ_CATXNH010000095.1"/>
</dbReference>
<dbReference type="SMART" id="SM00728">
    <property type="entry name" value="ChW"/>
    <property type="match status" value="1"/>
</dbReference>
<gene>
    <name evidence="1" type="ORF">DWW32_08620</name>
</gene>
<protein>
    <submittedName>
        <fullName evidence="1">Uncharacterized protein</fullName>
    </submittedName>
</protein>
<dbReference type="InterPro" id="IPR006637">
    <property type="entry name" value="ChW"/>
</dbReference>
<organism evidence="1 2">
    <name type="scientific">Holdemanella biformis</name>
    <dbReference type="NCBI Taxonomy" id="1735"/>
    <lineage>
        <taxon>Bacteria</taxon>
        <taxon>Bacillati</taxon>
        <taxon>Bacillota</taxon>
        <taxon>Erysipelotrichia</taxon>
        <taxon>Erysipelotrichales</taxon>
        <taxon>Erysipelotrichaceae</taxon>
        <taxon>Holdemanella</taxon>
    </lineage>
</organism>
<dbReference type="Proteomes" id="UP000265489">
    <property type="component" value="Unassembled WGS sequence"/>
</dbReference>
<evidence type="ECO:0000313" key="2">
    <source>
        <dbReference type="Proteomes" id="UP000265489"/>
    </source>
</evidence>
<reference evidence="1 2" key="1">
    <citation type="submission" date="2018-08" db="EMBL/GenBank/DDBJ databases">
        <title>A genome reference for cultivated species of the human gut microbiota.</title>
        <authorList>
            <person name="Zou Y."/>
            <person name="Xue W."/>
            <person name="Luo G."/>
        </authorList>
    </citation>
    <scope>NUCLEOTIDE SEQUENCE [LARGE SCALE GENOMIC DNA]</scope>
    <source>
        <strain evidence="1 2">AF15-20</strain>
    </source>
</reference>
<comment type="caution">
    <text evidence="1">The sequence shown here is derived from an EMBL/GenBank/DDBJ whole genome shotgun (WGS) entry which is preliminary data.</text>
</comment>
<dbReference type="AlphaFoldDB" id="A0A395W5R6"/>
<sequence length="60" mass="6795">MRKGISYRTHVQDYGWQGYVYDGQQSGTSGQSKRLEGINIKLSPSLDGNVVYRTHVQDYG</sequence>